<proteinExistence type="predicted"/>
<protein>
    <submittedName>
        <fullName evidence="2">Uncharacterized protein</fullName>
    </submittedName>
</protein>
<accession>A0ABD5RLI4</accession>
<feature type="region of interest" description="Disordered" evidence="1">
    <location>
        <begin position="1"/>
        <end position="20"/>
    </location>
</feature>
<evidence type="ECO:0000313" key="3">
    <source>
        <dbReference type="Proteomes" id="UP001596099"/>
    </source>
</evidence>
<reference evidence="2 3" key="1">
    <citation type="journal article" date="2019" name="Int. J. Syst. Evol. Microbiol.">
        <title>The Global Catalogue of Microorganisms (GCM) 10K type strain sequencing project: providing services to taxonomists for standard genome sequencing and annotation.</title>
        <authorList>
            <consortium name="The Broad Institute Genomics Platform"/>
            <consortium name="The Broad Institute Genome Sequencing Center for Infectious Disease"/>
            <person name="Wu L."/>
            <person name="Ma J."/>
        </authorList>
    </citation>
    <scope>NUCLEOTIDE SEQUENCE [LARGE SCALE GENOMIC DNA]</scope>
    <source>
        <strain evidence="2 3">CGMCC 1.12543</strain>
    </source>
</reference>
<name>A0ABD5RLI4_9EURY</name>
<keyword evidence="3" id="KW-1185">Reference proteome</keyword>
<dbReference type="AlphaFoldDB" id="A0ABD5RLI4"/>
<sequence length="315" mass="35554">MDNFDIGFDETSPSEHTKSDFSVSSRKGVRFTWKAAGETTEGFQGLAKADAGVKISFDSDFGYVFAVGDYKIRRVSDKFKLQKDILVRMSDDVRNSTITSPTDWVRNYAVITDLVEADSVTVIISETRGNEIELKFTGELGPNWMELSRLSTGVEVVSSSSGLYVAESVSNVSPLFHSMRVERGFWGVYSNKYFTELHDREGYTAPEWARQMVRKMAGVVERIRESDDPSDVDIQEVQDLFEENRSGVFTEADDAFVKALRQRIQQTGVYTLEDEKEIIQRFLEEDTGVAEEEVEELVSKFAKNDNAALEQESGQ</sequence>
<comment type="caution">
    <text evidence="2">The sequence shown here is derived from an EMBL/GenBank/DDBJ whole genome shotgun (WGS) entry which is preliminary data.</text>
</comment>
<gene>
    <name evidence="2" type="ORF">ACFPYI_06900</name>
</gene>
<evidence type="ECO:0000313" key="2">
    <source>
        <dbReference type="EMBL" id="MFC5971059.1"/>
    </source>
</evidence>
<dbReference type="EMBL" id="JBHSQH010000001">
    <property type="protein sequence ID" value="MFC5971059.1"/>
    <property type="molecule type" value="Genomic_DNA"/>
</dbReference>
<dbReference type="Proteomes" id="UP001596099">
    <property type="component" value="Unassembled WGS sequence"/>
</dbReference>
<evidence type="ECO:0000256" key="1">
    <source>
        <dbReference type="SAM" id="MobiDB-lite"/>
    </source>
</evidence>
<organism evidence="2 3">
    <name type="scientific">Halomarina salina</name>
    <dbReference type="NCBI Taxonomy" id="1872699"/>
    <lineage>
        <taxon>Archaea</taxon>
        <taxon>Methanobacteriati</taxon>
        <taxon>Methanobacteriota</taxon>
        <taxon>Stenosarchaea group</taxon>
        <taxon>Halobacteria</taxon>
        <taxon>Halobacteriales</taxon>
        <taxon>Natronomonadaceae</taxon>
        <taxon>Halomarina</taxon>
    </lineage>
</organism>